<keyword evidence="2" id="KW-0472">Membrane</keyword>
<feature type="transmembrane region" description="Helical" evidence="2">
    <location>
        <begin position="34"/>
        <end position="55"/>
    </location>
</feature>
<feature type="compositionally biased region" description="Low complexity" evidence="1">
    <location>
        <begin position="159"/>
        <end position="168"/>
    </location>
</feature>
<keyword evidence="2" id="KW-0812">Transmembrane</keyword>
<dbReference type="AlphaFoldDB" id="A0A1S1QTK1"/>
<evidence type="ECO:0000313" key="4">
    <source>
        <dbReference type="Proteomes" id="UP000179627"/>
    </source>
</evidence>
<reference evidence="4" key="1">
    <citation type="submission" date="2016-07" db="EMBL/GenBank/DDBJ databases">
        <title>Sequence Frankia sp. strain CcI1.17.</title>
        <authorList>
            <person name="Ghodhbane-Gtari F."/>
            <person name="Swanson E."/>
            <person name="Gueddou A."/>
            <person name="Morris K."/>
            <person name="Hezbri K."/>
            <person name="Ktari A."/>
            <person name="Nouioui I."/>
            <person name="Abebe-Akele F."/>
            <person name="Simpson S."/>
            <person name="Thomas K."/>
            <person name="Gtari M."/>
            <person name="Tisa L.S."/>
            <person name="Hurst S."/>
        </authorList>
    </citation>
    <scope>NUCLEOTIDE SEQUENCE [LARGE SCALE GENOMIC DNA]</scope>
    <source>
        <strain evidence="4">Cc1.17</strain>
    </source>
</reference>
<dbReference type="EMBL" id="MBLM01000114">
    <property type="protein sequence ID" value="OHV36889.1"/>
    <property type="molecule type" value="Genomic_DNA"/>
</dbReference>
<proteinExistence type="predicted"/>
<evidence type="ECO:0000256" key="1">
    <source>
        <dbReference type="SAM" id="MobiDB-lite"/>
    </source>
</evidence>
<keyword evidence="4" id="KW-1185">Reference proteome</keyword>
<name>A0A1S1QTK1_9ACTN</name>
<feature type="transmembrane region" description="Helical" evidence="2">
    <location>
        <begin position="67"/>
        <end position="87"/>
    </location>
</feature>
<gene>
    <name evidence="3" type="ORF">CC117_17105</name>
</gene>
<feature type="region of interest" description="Disordered" evidence="1">
    <location>
        <begin position="91"/>
        <end position="174"/>
    </location>
</feature>
<feature type="compositionally biased region" description="Basic and acidic residues" evidence="1">
    <location>
        <begin position="116"/>
        <end position="140"/>
    </location>
</feature>
<dbReference type="Proteomes" id="UP000179627">
    <property type="component" value="Unassembled WGS sequence"/>
</dbReference>
<evidence type="ECO:0000313" key="3">
    <source>
        <dbReference type="EMBL" id="OHV36889.1"/>
    </source>
</evidence>
<organism evidence="3 4">
    <name type="scientific">Parafrankia colletiae</name>
    <dbReference type="NCBI Taxonomy" id="573497"/>
    <lineage>
        <taxon>Bacteria</taxon>
        <taxon>Bacillati</taxon>
        <taxon>Actinomycetota</taxon>
        <taxon>Actinomycetes</taxon>
        <taxon>Frankiales</taxon>
        <taxon>Frankiaceae</taxon>
        <taxon>Parafrankia</taxon>
    </lineage>
</organism>
<protein>
    <submittedName>
        <fullName evidence="3">Uncharacterized protein</fullName>
    </submittedName>
</protein>
<comment type="caution">
    <text evidence="3">The sequence shown here is derived from an EMBL/GenBank/DDBJ whole genome shotgun (WGS) entry which is preliminary data.</text>
</comment>
<sequence length="174" mass="17525">MLWFVLTSLAVGLPVAVAARALLPGRRPLTLGTAAVLGVLGALAGAAVGRALLGGAGPTTHPLRRELAGPLLGAVLAMLAGWGVRAWTYRSGPRPARPRPWAEPFPDLPVSVSRSADGRSADGRSADGRSADGRSADGRPGEGWSGDSRPTDAPTGSTRPQPSGSRSGARGGPA</sequence>
<evidence type="ECO:0000256" key="2">
    <source>
        <dbReference type="SAM" id="Phobius"/>
    </source>
</evidence>
<keyword evidence="2" id="KW-1133">Transmembrane helix</keyword>
<accession>A0A1S1QTK1</accession>